<comment type="caution">
    <text evidence="7">The sequence shown here is derived from an EMBL/GenBank/DDBJ whole genome shotgun (WGS) entry which is preliminary data.</text>
</comment>
<dbReference type="PANTHER" id="PTHR12001:SF85">
    <property type="entry name" value="SHORT CHAIN ISOPRENYL DIPHOSPHATE SYNTHASE"/>
    <property type="match status" value="1"/>
</dbReference>
<evidence type="ECO:0000256" key="1">
    <source>
        <dbReference type="ARBA" id="ARBA00001946"/>
    </source>
</evidence>
<protein>
    <recommendedName>
        <fullName evidence="9">Polyprenyl synthetase</fullName>
    </recommendedName>
</protein>
<accession>A0A133VEL6</accession>
<dbReference type="Gene3D" id="1.10.600.10">
    <property type="entry name" value="Farnesyl Diphosphate Synthase"/>
    <property type="match status" value="1"/>
</dbReference>
<evidence type="ECO:0000313" key="7">
    <source>
        <dbReference type="EMBL" id="KXB04871.1"/>
    </source>
</evidence>
<dbReference type="PANTHER" id="PTHR12001">
    <property type="entry name" value="GERANYLGERANYL PYROPHOSPHATE SYNTHASE"/>
    <property type="match status" value="1"/>
</dbReference>
<evidence type="ECO:0000256" key="5">
    <source>
        <dbReference type="ARBA" id="ARBA00022842"/>
    </source>
</evidence>
<evidence type="ECO:0000256" key="3">
    <source>
        <dbReference type="ARBA" id="ARBA00022679"/>
    </source>
</evidence>
<dbReference type="GO" id="GO:0046872">
    <property type="term" value="F:metal ion binding"/>
    <property type="evidence" value="ECO:0007669"/>
    <property type="project" value="UniProtKB-KW"/>
</dbReference>
<organism evidence="7 8">
    <name type="scientific">candidate division MSBL1 archaeon SCGC-AAA261O19</name>
    <dbReference type="NCBI Taxonomy" id="1698277"/>
    <lineage>
        <taxon>Archaea</taxon>
        <taxon>Methanobacteriati</taxon>
        <taxon>Methanobacteriota</taxon>
        <taxon>candidate division MSBL1</taxon>
    </lineage>
</organism>
<dbReference type="Pfam" id="PF00348">
    <property type="entry name" value="polyprenyl_synt"/>
    <property type="match status" value="1"/>
</dbReference>
<proteinExistence type="inferred from homology"/>
<dbReference type="AlphaFoldDB" id="A0A133VEL6"/>
<sequence>MSFIEFVRNTRTEFEDFLQQKMPTQEDGEPIWKSLQGGKRLRPLLCILSYRARGGTAQDYEEALDVATAVELGHCASLYHNDIIDKDLERRGNPALWVENGIPRAMMVGHEAISWGFQISLDHGDDIAETFLGAWDQSLRGELREISARENQKGSTSTRLDIITKKTGGLFSAASKVGSQAADASQDLQKLMEEYGLMIGMAYQFADDLFELRNGKNEDLLKMLEDSGELKNATLEEYLEEEMRDVIKKSEKLSHNPRIPKSEFKEFLSEAPEFFVNQMLRESKY</sequence>
<dbReference type="GO" id="GO:0008299">
    <property type="term" value="P:isoprenoid biosynthetic process"/>
    <property type="evidence" value="ECO:0007669"/>
    <property type="project" value="InterPro"/>
</dbReference>
<dbReference type="Proteomes" id="UP000070076">
    <property type="component" value="Unassembled WGS sequence"/>
</dbReference>
<dbReference type="InterPro" id="IPR000092">
    <property type="entry name" value="Polyprenyl_synt"/>
</dbReference>
<gene>
    <name evidence="7" type="ORF">AKJ48_01085</name>
</gene>
<name>A0A133VEL6_9EURY</name>
<keyword evidence="4" id="KW-0479">Metal-binding</keyword>
<reference evidence="7 8" key="1">
    <citation type="journal article" date="2016" name="Sci. Rep.">
        <title>Metabolic traits of an uncultured archaeal lineage -MSBL1- from brine pools of the Red Sea.</title>
        <authorList>
            <person name="Mwirichia R."/>
            <person name="Alam I."/>
            <person name="Rashid M."/>
            <person name="Vinu M."/>
            <person name="Ba-Alawi W."/>
            <person name="Anthony Kamau A."/>
            <person name="Kamanda Ngugi D."/>
            <person name="Goker M."/>
            <person name="Klenk H.P."/>
            <person name="Bajic V."/>
            <person name="Stingl U."/>
        </authorList>
    </citation>
    <scope>NUCLEOTIDE SEQUENCE [LARGE SCALE GENOMIC DNA]</scope>
    <source>
        <strain evidence="7">SCGC-AAA261O19</strain>
    </source>
</reference>
<comment type="cofactor">
    <cofactor evidence="1">
        <name>Mg(2+)</name>
        <dbReference type="ChEBI" id="CHEBI:18420"/>
    </cofactor>
</comment>
<evidence type="ECO:0000256" key="6">
    <source>
        <dbReference type="RuleBase" id="RU004466"/>
    </source>
</evidence>
<evidence type="ECO:0000256" key="2">
    <source>
        <dbReference type="ARBA" id="ARBA00006706"/>
    </source>
</evidence>
<dbReference type="InterPro" id="IPR008949">
    <property type="entry name" value="Isoprenoid_synthase_dom_sf"/>
</dbReference>
<evidence type="ECO:0000256" key="4">
    <source>
        <dbReference type="ARBA" id="ARBA00022723"/>
    </source>
</evidence>
<evidence type="ECO:0000313" key="8">
    <source>
        <dbReference type="Proteomes" id="UP000070076"/>
    </source>
</evidence>
<dbReference type="GO" id="GO:0004659">
    <property type="term" value="F:prenyltransferase activity"/>
    <property type="evidence" value="ECO:0007669"/>
    <property type="project" value="InterPro"/>
</dbReference>
<comment type="similarity">
    <text evidence="2 6">Belongs to the FPP/GGPP synthase family.</text>
</comment>
<keyword evidence="5" id="KW-0460">Magnesium</keyword>
<keyword evidence="3 6" id="KW-0808">Transferase</keyword>
<dbReference type="SUPFAM" id="SSF48576">
    <property type="entry name" value="Terpenoid synthases"/>
    <property type="match status" value="1"/>
</dbReference>
<evidence type="ECO:0008006" key="9">
    <source>
        <dbReference type="Google" id="ProtNLM"/>
    </source>
</evidence>
<dbReference type="EMBL" id="LHYB01000008">
    <property type="protein sequence ID" value="KXB04871.1"/>
    <property type="molecule type" value="Genomic_DNA"/>
</dbReference>
<keyword evidence="8" id="KW-1185">Reference proteome</keyword>